<reference evidence="2" key="1">
    <citation type="submission" date="2017-09" db="EMBL/GenBank/DDBJ databases">
        <authorList>
            <person name="Varghese N."/>
            <person name="Submissions S."/>
        </authorList>
    </citation>
    <scope>NUCLEOTIDE SEQUENCE [LARGE SCALE GENOMIC DNA]</scope>
    <source>
        <strain evidence="2">JKS000234</strain>
    </source>
</reference>
<organism evidence="1 2">
    <name type="scientific">Candidatus Pantoea floridensis</name>
    <dbReference type="NCBI Taxonomy" id="1938870"/>
    <lineage>
        <taxon>Bacteria</taxon>
        <taxon>Pseudomonadati</taxon>
        <taxon>Pseudomonadota</taxon>
        <taxon>Gammaproteobacteria</taxon>
        <taxon>Enterobacterales</taxon>
        <taxon>Erwiniaceae</taxon>
        <taxon>Pantoea</taxon>
    </lineage>
</organism>
<proteinExistence type="predicted"/>
<evidence type="ECO:0008006" key="3">
    <source>
        <dbReference type="Google" id="ProtNLM"/>
    </source>
</evidence>
<protein>
    <recommendedName>
        <fullName evidence="3">Polymyxin resistance protein PmrD</fullName>
    </recommendedName>
</protein>
<evidence type="ECO:0000313" key="2">
    <source>
        <dbReference type="Proteomes" id="UP000219271"/>
    </source>
</evidence>
<name>A0A286DM79_9GAMM</name>
<accession>A0A286DM79</accession>
<dbReference type="OrthoDB" id="6544345at2"/>
<dbReference type="EMBL" id="OCMY01000002">
    <property type="protein sequence ID" value="SOD59782.1"/>
    <property type="molecule type" value="Genomic_DNA"/>
</dbReference>
<dbReference type="RefSeq" id="WP_097097898.1">
    <property type="nucleotide sequence ID" value="NZ_OCMY01000002.1"/>
</dbReference>
<dbReference type="AlphaFoldDB" id="A0A286DM79"/>
<evidence type="ECO:0000313" key="1">
    <source>
        <dbReference type="EMBL" id="SOD59782.1"/>
    </source>
</evidence>
<keyword evidence="2" id="KW-1185">Reference proteome</keyword>
<sequence length="90" mass="10625">MKKTTPSEMRCQIIHQRTLSELGLISLYEVSVNNGKYAVIRLDNDQTFQAGDIFKCINNLWYCDEKLIHPMSFQYVDQAEAQRSFLEYER</sequence>
<dbReference type="Proteomes" id="UP000219271">
    <property type="component" value="Unassembled WGS sequence"/>
</dbReference>
<gene>
    <name evidence="1" type="ORF">SAMN06273570_4431</name>
</gene>